<comment type="caution">
    <text evidence="2">The sequence shown here is derived from an EMBL/GenBank/DDBJ whole genome shotgun (WGS) entry which is preliminary data.</text>
</comment>
<dbReference type="OrthoDB" id="8370752at2"/>
<evidence type="ECO:0000313" key="3">
    <source>
        <dbReference type="Proteomes" id="UP000245252"/>
    </source>
</evidence>
<keyword evidence="3" id="KW-1185">Reference proteome</keyword>
<name>A0A2U2DTW4_9HYPH</name>
<accession>A0A2U2DTW4</accession>
<dbReference type="AlphaFoldDB" id="A0A2U2DTW4"/>
<evidence type="ECO:0000256" key="1">
    <source>
        <dbReference type="SAM" id="MobiDB-lite"/>
    </source>
</evidence>
<evidence type="ECO:0000313" key="2">
    <source>
        <dbReference type="EMBL" id="PWE56755.1"/>
    </source>
</evidence>
<dbReference type="EMBL" id="QFBC01000003">
    <property type="protein sequence ID" value="PWE56755.1"/>
    <property type="molecule type" value="Genomic_DNA"/>
</dbReference>
<organism evidence="2 3">
    <name type="scientific">Metarhizobium album</name>
    <dbReference type="NCBI Taxonomy" id="2182425"/>
    <lineage>
        <taxon>Bacteria</taxon>
        <taxon>Pseudomonadati</taxon>
        <taxon>Pseudomonadota</taxon>
        <taxon>Alphaproteobacteria</taxon>
        <taxon>Hyphomicrobiales</taxon>
        <taxon>Rhizobiaceae</taxon>
        <taxon>Metarhizobium</taxon>
    </lineage>
</organism>
<feature type="region of interest" description="Disordered" evidence="1">
    <location>
        <begin position="48"/>
        <end position="72"/>
    </location>
</feature>
<dbReference type="RefSeq" id="WP_109458130.1">
    <property type="nucleotide sequence ID" value="NZ_QFBC01000003.1"/>
</dbReference>
<reference evidence="2 3" key="1">
    <citation type="submission" date="2018-05" db="EMBL/GenBank/DDBJ databases">
        <title>The draft genome of strain NS-104.</title>
        <authorList>
            <person name="Hang P."/>
            <person name="Jiang J."/>
        </authorList>
    </citation>
    <scope>NUCLEOTIDE SEQUENCE [LARGE SCALE GENOMIC DNA]</scope>
    <source>
        <strain evidence="2 3">NS-104</strain>
    </source>
</reference>
<sequence>MVGLGMILGGMAKGYGDGVVEQAKAKREEALAQLKFERDRQLAAETRNFQAEQDEKSRAFQSSENALTREADADYRNKSLGLQERTLSLQEQNSGDVYRGTDGDYVRRGTTAVPITDEAGNRISQRTETVRDLTPAEKEARGLDPKKPYQVDQTGKILEVGGGGTTVNLNNGEGDSFYKKLDEKNAENFSAMSDAGVKARGRMGQIERLEALMEKSPSGAEAAIKESLGKMGINTENLDYLQSATALIERMVPEQRTPGSGPMSDADVQMYRNSLPRVINQPGGNKLIFDTLKGIAEYDAKIGEIADAVADRSITPEAGRQQIQALENPLDAYKIAIGEDKPTSGTAGSKVKWKVLE</sequence>
<gene>
    <name evidence="2" type="ORF">DEM27_10355</name>
</gene>
<proteinExistence type="predicted"/>
<protein>
    <submittedName>
        <fullName evidence="2">Uncharacterized protein</fullName>
    </submittedName>
</protein>
<dbReference type="Proteomes" id="UP000245252">
    <property type="component" value="Unassembled WGS sequence"/>
</dbReference>